<dbReference type="Gene3D" id="3.40.50.12370">
    <property type="match status" value="1"/>
</dbReference>
<reference evidence="2 3" key="1">
    <citation type="submission" date="2018-05" db="EMBL/GenBank/DDBJ databases">
        <title>Genetic diversity of glacier-inhabiting Cryobacterium bacteria in China and description of Cryobacterium mengkeensis sp. nov. and Arthrobacter glacialis sp. nov.</title>
        <authorList>
            <person name="Liu Q."/>
            <person name="Xin Y.-H."/>
        </authorList>
    </citation>
    <scope>NUCLEOTIDE SEQUENCE [LARGE SCALE GENOMIC DNA]</scope>
    <source>
        <strain evidence="2 3">LI2</strain>
    </source>
</reference>
<name>A0A2V5LTC7_9MICC</name>
<feature type="domain" description="UspA" evidence="1">
    <location>
        <begin position="16"/>
        <end position="154"/>
    </location>
</feature>
<keyword evidence="3" id="KW-1185">Reference proteome</keyword>
<dbReference type="RefSeq" id="WP_110501666.1">
    <property type="nucleotide sequence ID" value="NZ_QJVD01000015.1"/>
</dbReference>
<evidence type="ECO:0000313" key="3">
    <source>
        <dbReference type="Proteomes" id="UP000247832"/>
    </source>
</evidence>
<gene>
    <name evidence="2" type="ORF">CVV68_14245</name>
</gene>
<organism evidence="2 3">
    <name type="scientific">Arthrobacter livingstonensis</name>
    <dbReference type="NCBI Taxonomy" id="670078"/>
    <lineage>
        <taxon>Bacteria</taxon>
        <taxon>Bacillati</taxon>
        <taxon>Actinomycetota</taxon>
        <taxon>Actinomycetes</taxon>
        <taxon>Micrococcales</taxon>
        <taxon>Micrococcaceae</taxon>
        <taxon>Arthrobacter</taxon>
    </lineage>
</organism>
<dbReference type="SUPFAM" id="SSF52402">
    <property type="entry name" value="Adenine nucleotide alpha hydrolases-like"/>
    <property type="match status" value="1"/>
</dbReference>
<protein>
    <submittedName>
        <fullName evidence="2">Universal stress protein</fullName>
    </submittedName>
</protein>
<dbReference type="InterPro" id="IPR006016">
    <property type="entry name" value="UspA"/>
</dbReference>
<dbReference type="EMBL" id="QJVD01000015">
    <property type="protein sequence ID" value="PYI66447.1"/>
    <property type="molecule type" value="Genomic_DNA"/>
</dbReference>
<dbReference type="Proteomes" id="UP000247832">
    <property type="component" value="Unassembled WGS sequence"/>
</dbReference>
<dbReference type="Pfam" id="PF00582">
    <property type="entry name" value="Usp"/>
    <property type="match status" value="1"/>
</dbReference>
<proteinExistence type="predicted"/>
<comment type="caution">
    <text evidence="2">The sequence shown here is derived from an EMBL/GenBank/DDBJ whole genome shotgun (WGS) entry which is preliminary data.</text>
</comment>
<evidence type="ECO:0000259" key="1">
    <source>
        <dbReference type="Pfam" id="PF00582"/>
    </source>
</evidence>
<accession>A0A2V5LTC7</accession>
<evidence type="ECO:0000313" key="2">
    <source>
        <dbReference type="EMBL" id="PYI66447.1"/>
    </source>
</evidence>
<sequence length="191" mass="20008">MEPRFGSGAVVVGLLPDQDPAVRRCAVDLAGATRSSLAGAYVDPSSYLIEWDPDGNVTSQSLDPAVDLHDDAARTARDLKRLVLEAADARGVRHSFRTLGGDPALALGRLAESLSAAVIVVGARRPGLLAGVNELAGGSVARKMLATQRIPILAILRPDAHTPLHGRGREPGFCGPAPVRESVLLNSGDRR</sequence>
<dbReference type="CDD" id="cd00293">
    <property type="entry name" value="USP-like"/>
    <property type="match status" value="1"/>
</dbReference>
<dbReference type="AlphaFoldDB" id="A0A2V5LTC7"/>